<dbReference type="SUPFAM" id="SSF64268">
    <property type="entry name" value="PX domain"/>
    <property type="match status" value="1"/>
</dbReference>
<dbReference type="CDD" id="cd06869">
    <property type="entry name" value="PX_UP2_fungi"/>
    <property type="match status" value="1"/>
</dbReference>
<dbReference type="PANTHER" id="PTHR47185">
    <property type="entry name" value="PX DOMAIN-CONTAINING PROTEIN YPR097W"/>
    <property type="match status" value="1"/>
</dbReference>
<dbReference type="Proteomes" id="UP000190831">
    <property type="component" value="Chromosome D"/>
</dbReference>
<accession>A0A1G4MC49</accession>
<feature type="region of interest" description="Disordered" evidence="1">
    <location>
        <begin position="314"/>
        <end position="416"/>
    </location>
</feature>
<keyword evidence="4" id="KW-1185">Reference proteome</keyword>
<dbReference type="InterPro" id="IPR036871">
    <property type="entry name" value="PX_dom_sf"/>
</dbReference>
<evidence type="ECO:0000313" key="4">
    <source>
        <dbReference type="Proteomes" id="UP000190831"/>
    </source>
</evidence>
<organism evidence="3 4">
    <name type="scientific">Lachancea fermentati</name>
    <name type="common">Zygosaccharomyces fermentati</name>
    <dbReference type="NCBI Taxonomy" id="4955"/>
    <lineage>
        <taxon>Eukaryota</taxon>
        <taxon>Fungi</taxon>
        <taxon>Dikarya</taxon>
        <taxon>Ascomycota</taxon>
        <taxon>Saccharomycotina</taxon>
        <taxon>Saccharomycetes</taxon>
        <taxon>Saccharomycetales</taxon>
        <taxon>Saccharomycetaceae</taxon>
        <taxon>Lachancea</taxon>
    </lineage>
</organism>
<gene>
    <name evidence="3" type="ORF">LAFE_0D10066G</name>
</gene>
<dbReference type="InterPro" id="IPR001683">
    <property type="entry name" value="PX_dom"/>
</dbReference>
<dbReference type="SMART" id="SM00312">
    <property type="entry name" value="PX"/>
    <property type="match status" value="1"/>
</dbReference>
<dbReference type="Pfam" id="PF12825">
    <property type="entry name" value="DUF3818"/>
    <property type="match status" value="1"/>
</dbReference>
<protein>
    <submittedName>
        <fullName evidence="3">LAFE_0D10066g1_1</fullName>
    </submittedName>
</protein>
<dbReference type="GO" id="GO:0035091">
    <property type="term" value="F:phosphatidylinositol binding"/>
    <property type="evidence" value="ECO:0007669"/>
    <property type="project" value="InterPro"/>
</dbReference>
<evidence type="ECO:0000259" key="2">
    <source>
        <dbReference type="PROSITE" id="PS50195"/>
    </source>
</evidence>
<evidence type="ECO:0000313" key="3">
    <source>
        <dbReference type="EMBL" id="SCW01324.1"/>
    </source>
</evidence>
<dbReference type="PANTHER" id="PTHR47185:SF1">
    <property type="entry name" value="PX DOMAIN-CONTAINING PROTEIN YPR097W"/>
    <property type="match status" value="1"/>
</dbReference>
<dbReference type="STRING" id="4955.A0A1G4MC49"/>
<feature type="region of interest" description="Disordered" evidence="1">
    <location>
        <begin position="44"/>
        <end position="76"/>
    </location>
</feature>
<dbReference type="InterPro" id="IPR024554">
    <property type="entry name" value="LEC1-like_C"/>
</dbReference>
<dbReference type="PROSITE" id="PS50195">
    <property type="entry name" value="PX"/>
    <property type="match status" value="1"/>
</dbReference>
<feature type="compositionally biased region" description="Acidic residues" evidence="1">
    <location>
        <begin position="393"/>
        <end position="403"/>
    </location>
</feature>
<reference evidence="3 4" key="1">
    <citation type="submission" date="2016-03" db="EMBL/GenBank/DDBJ databases">
        <authorList>
            <person name="Devillers H."/>
        </authorList>
    </citation>
    <scope>NUCLEOTIDE SEQUENCE [LARGE SCALE GENOMIC DNA]</scope>
    <source>
        <strain evidence="3">CBS 6772</strain>
    </source>
</reference>
<feature type="domain" description="PX" evidence="2">
    <location>
        <begin position="256"/>
        <end position="454"/>
    </location>
</feature>
<dbReference type="InterPro" id="IPR024555">
    <property type="entry name" value="PX-associated"/>
</dbReference>
<proteinExistence type="predicted"/>
<dbReference type="Pfam" id="PF00787">
    <property type="entry name" value="PX"/>
    <property type="match status" value="1"/>
</dbReference>
<dbReference type="OMA" id="QLWQDPE"/>
<name>A0A1G4MC49_LACFM</name>
<dbReference type="EMBL" id="LT598492">
    <property type="protein sequence ID" value="SCW01324.1"/>
    <property type="molecule type" value="Genomic_DNA"/>
</dbReference>
<evidence type="ECO:0000256" key="1">
    <source>
        <dbReference type="SAM" id="MobiDB-lite"/>
    </source>
</evidence>
<dbReference type="InterPro" id="IPR047168">
    <property type="entry name" value="LEC1-like"/>
</dbReference>
<sequence length="1014" mass="116960">MSVDFSPSEEHYLKRELLRLQLSDEFELLNDQYALRKFGYPFSDQDPESKSSHKRIKHVLNTPRQSGASDKSVNEKEENGIVTDFPMLRHFLRTFVMSLPLLSQDLAEGEEFWQEKVQVFFEHFMGMNFSSSFDREEETKRKKIAVKLSKVVLLMYNSGIGCSREITYYEHDKFELQDEDTEMRKRTKMDKFVMPTRESLRYLLTSEPLYINGWDVNVIAVTDRASLYGIEAKVSKPTTPKWMRSTFGLSPTSFTSPSKLFSKLTMADTTSKASKYLFIVKIRKEDDEDNSTYAARSYEDFKGLARNLKKEFPGKALPKLPHRSKVGVSTTTTLDHSESKTNEVPSTPTERIVSVFPSAETPNDRILPSSPDLSSSPFKPDLASPISESSLDGGDDNDDDFEEFKDASDSMTSHLPREKMRTSLRQYLRTLCEEKEIAHSLSIQRFLMKQTLPSEKLTKAILQDMKNRESVDVLNLENQITFQKLAFEKSLKLQDTMKEFKTSVLKDQTFLLGLFQEIRDKEKVEELSPTLVSFFDWCKVNLSATIYQLFLGNDSGYEFYTQIKRLHKLLPYTVMIQILRFTNPMAIIKNMMDLFMARPFGGKSLLQTMFSTILTDDLKSQSKIAKDLEETISKESSFGAEITEALYNAIFKNDHNEYVDMTAIHEDAMSMSMPLSLVIGMKCCENKKISQDALSELIESYTAWKNHKNSSESVLSPVESNSSLDNFPGLYFSHVRGLLQTYIRERDKKLMRQIWQDPQLPQLLKSMVALFYEPLVKIFRVSKMDVAFKSFEKFMDDLIELIDNVINGQAGYSTAFNVVDGINKLVDKHEGAFYAFVHDICIHDTEHIFEGFIKWLTMIVNFLQKSKYGQSTERVDLVNLVDKSSDIGIDIELLRKQLADVIANKKHARQIYQKLVDAKRSKPKNTDKVSDMMKQKWRQSKEAIIPNGSKELGFQDGELVDLDLDVGDFEYLHTEEDELQQEYRDILERQVDESEISKFNDLVFKDVLRDILKI</sequence>
<feature type="compositionally biased region" description="Low complexity" evidence="1">
    <location>
        <begin position="367"/>
        <end position="382"/>
    </location>
</feature>
<dbReference type="Pfam" id="PF12828">
    <property type="entry name" value="PXB"/>
    <property type="match status" value="1"/>
</dbReference>
<dbReference type="AlphaFoldDB" id="A0A1G4MC49"/>
<dbReference type="OrthoDB" id="2117459at2759"/>
<dbReference type="Gene3D" id="3.30.1520.10">
    <property type="entry name" value="Phox-like domain"/>
    <property type="match status" value="1"/>
</dbReference>
<feature type="compositionally biased region" description="Polar residues" evidence="1">
    <location>
        <begin position="62"/>
        <end position="71"/>
    </location>
</feature>